<dbReference type="Proteomes" id="UP001186944">
    <property type="component" value="Unassembled WGS sequence"/>
</dbReference>
<dbReference type="EMBL" id="VSWD01000001">
    <property type="protein sequence ID" value="KAK3108188.1"/>
    <property type="molecule type" value="Genomic_DNA"/>
</dbReference>
<accession>A0AA89CAI5</accession>
<dbReference type="AlphaFoldDB" id="A0AA89CAI5"/>
<proteinExistence type="predicted"/>
<name>A0AA89CAI5_PINIB</name>
<sequence length="105" mass="12134">MPNEMHVSNVAKETIYASRKRKDKSFHTEDIFGLDNVIQVDFWDFAGQAIYYSTHPTYFSDRCLYLLVIDVSRSTAAKIDDLDIDPSRKSPHDVMGMNKHFIVMS</sequence>
<evidence type="ECO:0000313" key="2">
    <source>
        <dbReference type="Proteomes" id="UP001186944"/>
    </source>
</evidence>
<dbReference type="Pfam" id="PF08477">
    <property type="entry name" value="Roc"/>
    <property type="match status" value="1"/>
</dbReference>
<comment type="caution">
    <text evidence="1">The sequence shown here is derived from an EMBL/GenBank/DDBJ whole genome shotgun (WGS) entry which is preliminary data.</text>
</comment>
<organism evidence="1 2">
    <name type="scientific">Pinctada imbricata</name>
    <name type="common">Atlantic pearl-oyster</name>
    <name type="synonym">Pinctada martensii</name>
    <dbReference type="NCBI Taxonomy" id="66713"/>
    <lineage>
        <taxon>Eukaryota</taxon>
        <taxon>Metazoa</taxon>
        <taxon>Spiralia</taxon>
        <taxon>Lophotrochozoa</taxon>
        <taxon>Mollusca</taxon>
        <taxon>Bivalvia</taxon>
        <taxon>Autobranchia</taxon>
        <taxon>Pteriomorphia</taxon>
        <taxon>Pterioida</taxon>
        <taxon>Pterioidea</taxon>
        <taxon>Pteriidae</taxon>
        <taxon>Pinctada</taxon>
    </lineage>
</organism>
<dbReference type="Gene3D" id="3.40.50.300">
    <property type="entry name" value="P-loop containing nucleotide triphosphate hydrolases"/>
    <property type="match status" value="1"/>
</dbReference>
<dbReference type="SUPFAM" id="SSF52540">
    <property type="entry name" value="P-loop containing nucleoside triphosphate hydrolases"/>
    <property type="match status" value="1"/>
</dbReference>
<dbReference type="InterPro" id="IPR027417">
    <property type="entry name" value="P-loop_NTPase"/>
</dbReference>
<protein>
    <submittedName>
        <fullName evidence="1">Uncharacterized protein</fullName>
    </submittedName>
</protein>
<reference evidence="1" key="1">
    <citation type="submission" date="2019-08" db="EMBL/GenBank/DDBJ databases">
        <title>The improved chromosome-level genome for the pearl oyster Pinctada fucata martensii using PacBio sequencing and Hi-C.</title>
        <authorList>
            <person name="Zheng Z."/>
        </authorList>
    </citation>
    <scope>NUCLEOTIDE SEQUENCE</scope>
    <source>
        <strain evidence="1">ZZ-2019</strain>
        <tissue evidence="1">Adductor muscle</tissue>
    </source>
</reference>
<keyword evidence="2" id="KW-1185">Reference proteome</keyword>
<evidence type="ECO:0000313" key="1">
    <source>
        <dbReference type="EMBL" id="KAK3108188.1"/>
    </source>
</evidence>
<gene>
    <name evidence="1" type="ORF">FSP39_002845</name>
</gene>